<organism evidence="8 9">
    <name type="scientific">Bifidobacterium minimum</name>
    <dbReference type="NCBI Taxonomy" id="1693"/>
    <lineage>
        <taxon>Bacteria</taxon>
        <taxon>Bacillati</taxon>
        <taxon>Actinomycetota</taxon>
        <taxon>Actinomycetes</taxon>
        <taxon>Bifidobacteriales</taxon>
        <taxon>Bifidobacteriaceae</taxon>
        <taxon>Bifidobacterium</taxon>
    </lineage>
</organism>
<dbReference type="InterPro" id="IPR017221">
    <property type="entry name" value="DUF34/NIF3_bac"/>
</dbReference>
<evidence type="ECO:0000256" key="4">
    <source>
        <dbReference type="ARBA" id="ARBA00022723"/>
    </source>
</evidence>
<keyword evidence="4 5" id="KW-0479">Metal-binding</keyword>
<evidence type="ECO:0000256" key="5">
    <source>
        <dbReference type="PIRNR" id="PIRNR037489"/>
    </source>
</evidence>
<dbReference type="eggNOG" id="COG0327">
    <property type="taxonomic scope" value="Bacteria"/>
</dbReference>
<proteinExistence type="inferred from homology"/>
<comment type="similarity">
    <text evidence="1 5">Belongs to the GTP cyclohydrolase I type 2/NIF3 family.</text>
</comment>
<dbReference type="FunFam" id="3.40.1390.30:FF:000001">
    <property type="entry name" value="GTP cyclohydrolase 1 type 2"/>
    <property type="match status" value="1"/>
</dbReference>
<feature type="compositionally biased region" description="Basic and acidic residues" evidence="7">
    <location>
        <begin position="158"/>
        <end position="168"/>
    </location>
</feature>
<evidence type="ECO:0000256" key="6">
    <source>
        <dbReference type="PIRSR" id="PIRSR602678-1"/>
    </source>
</evidence>
<dbReference type="PANTHER" id="PTHR13799">
    <property type="entry name" value="NGG1 INTERACTING FACTOR 3"/>
    <property type="match status" value="1"/>
</dbReference>
<evidence type="ECO:0000256" key="1">
    <source>
        <dbReference type="ARBA" id="ARBA00006964"/>
    </source>
</evidence>
<dbReference type="GO" id="GO:0046872">
    <property type="term" value="F:metal ion binding"/>
    <property type="evidence" value="ECO:0007669"/>
    <property type="project" value="UniProtKB-UniRule"/>
</dbReference>
<sequence>MVRLSRVVEALEMLYPLRWAEDWDHPGLIVGMGDDEVRTIAFAVDPTAAVVDAAIGRGADLLVCHHPLLFRSVHEVSGLPYAGGASHGALVAKLYRAGCGLWVGHTNADASLRGVGQAAADAFGIVDQRPLVPARAPDGHSVVQGGDDDGSLSISGHAGRDGTDRRSTFEPGLGRVGRLREPLPFADFVRRVAEALPPTPLGVQAAGDPDALVRTVAVLPGSGDSLFDEVRAAGVDVYVTSDLRHHPATDAIERARFEARVTTDGDHTVRPMLINTPHSAIESLWLGYAVEDVPDQVERLTGERPGVFRVGITTDPWTMVVR</sequence>
<gene>
    <name evidence="8" type="ORF">BMIN_1399</name>
</gene>
<evidence type="ECO:0000313" key="9">
    <source>
        <dbReference type="Proteomes" id="UP000029014"/>
    </source>
</evidence>
<dbReference type="STRING" id="1693.BMIN_1399"/>
<dbReference type="Proteomes" id="UP000029014">
    <property type="component" value="Unassembled WGS sequence"/>
</dbReference>
<dbReference type="InterPro" id="IPR002678">
    <property type="entry name" value="DUF34/NIF3"/>
</dbReference>
<feature type="binding site" evidence="6">
    <location>
        <position position="66"/>
    </location>
    <ligand>
        <name>a divalent metal cation</name>
        <dbReference type="ChEBI" id="CHEBI:60240"/>
        <label>1</label>
    </ligand>
</feature>
<comment type="caution">
    <text evidence="8">The sequence shown here is derived from an EMBL/GenBank/DDBJ whole genome shotgun (WGS) entry which is preliminary data.</text>
</comment>
<feature type="binding site" evidence="6">
    <location>
        <position position="109"/>
    </location>
    <ligand>
        <name>a divalent metal cation</name>
        <dbReference type="ChEBI" id="CHEBI:60240"/>
        <label>1</label>
    </ligand>
</feature>
<dbReference type="GO" id="GO:0005737">
    <property type="term" value="C:cytoplasm"/>
    <property type="evidence" value="ECO:0007669"/>
    <property type="project" value="TreeGrafter"/>
</dbReference>
<dbReference type="PIRSF" id="PIRSF037489">
    <property type="entry name" value="UCP037489_NIF3_YqfO"/>
    <property type="match status" value="1"/>
</dbReference>
<dbReference type="PANTHER" id="PTHR13799:SF14">
    <property type="entry name" value="GTP CYCLOHYDROLASE 1 TYPE 2 HOMOLOG"/>
    <property type="match status" value="1"/>
</dbReference>
<evidence type="ECO:0000256" key="2">
    <source>
        <dbReference type="ARBA" id="ARBA00011643"/>
    </source>
</evidence>
<accession>A0A087BQK4</accession>
<dbReference type="Gene3D" id="3.40.1390.30">
    <property type="entry name" value="NIF3 (NGG1p interacting factor 3)-like"/>
    <property type="match status" value="2"/>
</dbReference>
<dbReference type="RefSeq" id="WP_022861391.1">
    <property type="nucleotide sequence ID" value="NZ_JGZD01000007.1"/>
</dbReference>
<protein>
    <recommendedName>
        <fullName evidence="3 5">GTP cyclohydrolase 1 type 2 homolog</fullName>
    </recommendedName>
</protein>
<evidence type="ECO:0000256" key="7">
    <source>
        <dbReference type="SAM" id="MobiDB-lite"/>
    </source>
</evidence>
<dbReference type="InterPro" id="IPR036069">
    <property type="entry name" value="DUF34/NIF3_sf"/>
</dbReference>
<feature type="region of interest" description="Disordered" evidence="7">
    <location>
        <begin position="143"/>
        <end position="173"/>
    </location>
</feature>
<dbReference type="AlphaFoldDB" id="A0A087BQK4"/>
<feature type="binding site" evidence="6">
    <location>
        <position position="65"/>
    </location>
    <ligand>
        <name>a divalent metal cation</name>
        <dbReference type="ChEBI" id="CHEBI:60240"/>
        <label>1</label>
    </ligand>
</feature>
<comment type="subunit">
    <text evidence="2">Homohexamer.</text>
</comment>
<dbReference type="Pfam" id="PF01784">
    <property type="entry name" value="DUF34_NIF3"/>
    <property type="match status" value="1"/>
</dbReference>
<dbReference type="SUPFAM" id="SSF102705">
    <property type="entry name" value="NIF3 (NGG1p interacting factor 3)-like"/>
    <property type="match status" value="1"/>
</dbReference>
<name>A0A087BQK4_9BIFI</name>
<keyword evidence="9" id="KW-1185">Reference proteome</keyword>
<dbReference type="EMBL" id="JGZD01000007">
    <property type="protein sequence ID" value="KFI73304.1"/>
    <property type="molecule type" value="Genomic_DNA"/>
</dbReference>
<evidence type="ECO:0000313" key="8">
    <source>
        <dbReference type="EMBL" id="KFI73304.1"/>
    </source>
</evidence>
<reference evidence="8 9" key="1">
    <citation type="submission" date="2014-03" db="EMBL/GenBank/DDBJ databases">
        <title>Genomics of Bifidobacteria.</title>
        <authorList>
            <person name="Ventura M."/>
            <person name="Milani C."/>
            <person name="Lugli G.A."/>
        </authorList>
    </citation>
    <scope>NUCLEOTIDE SEQUENCE [LARGE SCALE GENOMIC DNA]</scope>
    <source>
        <strain evidence="8 9">LMG 11592</strain>
    </source>
</reference>
<evidence type="ECO:0000256" key="3">
    <source>
        <dbReference type="ARBA" id="ARBA00022112"/>
    </source>
</evidence>